<accession>A0A0F9MY24</accession>
<gene>
    <name evidence="1" type="ORF">LCGC14_1403070</name>
</gene>
<reference evidence="1" key="1">
    <citation type="journal article" date="2015" name="Nature">
        <title>Complex archaea that bridge the gap between prokaryotes and eukaryotes.</title>
        <authorList>
            <person name="Spang A."/>
            <person name="Saw J.H."/>
            <person name="Jorgensen S.L."/>
            <person name="Zaremba-Niedzwiedzka K."/>
            <person name="Martijn J."/>
            <person name="Lind A.E."/>
            <person name="van Eijk R."/>
            <person name="Schleper C."/>
            <person name="Guy L."/>
            <person name="Ettema T.J."/>
        </authorList>
    </citation>
    <scope>NUCLEOTIDE SEQUENCE</scope>
</reference>
<name>A0A0F9MY24_9ZZZZ</name>
<proteinExistence type="predicted"/>
<dbReference type="AlphaFoldDB" id="A0A0F9MY24"/>
<protein>
    <submittedName>
        <fullName evidence="1">Uncharacterized protein</fullName>
    </submittedName>
</protein>
<dbReference type="EMBL" id="LAZR01009183">
    <property type="protein sequence ID" value="KKM74172.1"/>
    <property type="molecule type" value="Genomic_DNA"/>
</dbReference>
<comment type="caution">
    <text evidence="1">The sequence shown here is derived from an EMBL/GenBank/DDBJ whole genome shotgun (WGS) entry which is preliminary data.</text>
</comment>
<organism evidence="1">
    <name type="scientific">marine sediment metagenome</name>
    <dbReference type="NCBI Taxonomy" id="412755"/>
    <lineage>
        <taxon>unclassified sequences</taxon>
        <taxon>metagenomes</taxon>
        <taxon>ecological metagenomes</taxon>
    </lineage>
</organism>
<sequence length="81" mass="9355">MDTKIITPHDKGCYALRNYKAGVWDSPWAFIIGTERRDSLGRKHRHGRFLYYVIRCNCTSCSAQKIVRADRGHKIEEGKDG</sequence>
<evidence type="ECO:0000313" key="1">
    <source>
        <dbReference type="EMBL" id="KKM74172.1"/>
    </source>
</evidence>